<accession>A0ABP9E5A1</accession>
<evidence type="ECO:0000313" key="3">
    <source>
        <dbReference type="Proteomes" id="UP001500457"/>
    </source>
</evidence>
<comment type="caution">
    <text evidence="2">The sequence shown here is derived from an EMBL/GenBank/DDBJ whole genome shotgun (WGS) entry which is preliminary data.</text>
</comment>
<keyword evidence="3" id="KW-1185">Reference proteome</keyword>
<keyword evidence="1" id="KW-1133">Transmembrane helix</keyword>
<keyword evidence="1" id="KW-0472">Membrane</keyword>
<reference evidence="3" key="1">
    <citation type="journal article" date="2019" name="Int. J. Syst. Evol. Microbiol.">
        <title>The Global Catalogue of Microorganisms (GCM) 10K type strain sequencing project: providing services to taxonomists for standard genome sequencing and annotation.</title>
        <authorList>
            <consortium name="The Broad Institute Genomics Platform"/>
            <consortium name="The Broad Institute Genome Sequencing Center for Infectious Disease"/>
            <person name="Wu L."/>
            <person name="Ma J."/>
        </authorList>
    </citation>
    <scope>NUCLEOTIDE SEQUENCE [LARGE SCALE GENOMIC DNA]</scope>
    <source>
        <strain evidence="3">JCM 17983</strain>
    </source>
</reference>
<gene>
    <name evidence="2" type="ORF">GCM10023203_10760</name>
</gene>
<dbReference type="EMBL" id="BAABHQ010000002">
    <property type="protein sequence ID" value="GAA4864670.1"/>
    <property type="molecule type" value="Genomic_DNA"/>
</dbReference>
<dbReference type="RefSeq" id="WP_274229691.1">
    <property type="nucleotide sequence ID" value="NZ_BAABHQ010000002.1"/>
</dbReference>
<feature type="transmembrane region" description="Helical" evidence="1">
    <location>
        <begin position="29"/>
        <end position="48"/>
    </location>
</feature>
<organism evidence="2 3">
    <name type="scientific">Actinomycetospora straminea</name>
    <dbReference type="NCBI Taxonomy" id="663607"/>
    <lineage>
        <taxon>Bacteria</taxon>
        <taxon>Bacillati</taxon>
        <taxon>Actinomycetota</taxon>
        <taxon>Actinomycetes</taxon>
        <taxon>Pseudonocardiales</taxon>
        <taxon>Pseudonocardiaceae</taxon>
        <taxon>Actinomycetospora</taxon>
    </lineage>
</organism>
<sequence>MSVTTPSSVVPPVARDRGTSWRGRLLADVQLFLVVLGLGLAVALLVVLI</sequence>
<evidence type="ECO:0000313" key="2">
    <source>
        <dbReference type="EMBL" id="GAA4864670.1"/>
    </source>
</evidence>
<evidence type="ECO:0000256" key="1">
    <source>
        <dbReference type="SAM" id="Phobius"/>
    </source>
</evidence>
<dbReference type="Proteomes" id="UP001500457">
    <property type="component" value="Unassembled WGS sequence"/>
</dbReference>
<evidence type="ECO:0008006" key="4">
    <source>
        <dbReference type="Google" id="ProtNLM"/>
    </source>
</evidence>
<proteinExistence type="predicted"/>
<name>A0ABP9E5A1_9PSEU</name>
<protein>
    <recommendedName>
        <fullName evidence="4">ABC transporter permease</fullName>
    </recommendedName>
</protein>
<keyword evidence="1" id="KW-0812">Transmembrane</keyword>